<sequence>MKTLLVCYNLKMHDDYAVFYETLESYDHCWAMDQHCLIKTNNRAETVRNRLIPCIGRNDSVMICCFNTDWSGIDYEAETWLRSTNVTKKN</sequence>
<dbReference type="Proteomes" id="UP000294489">
    <property type="component" value="Unassembled WGS sequence"/>
</dbReference>
<dbReference type="EMBL" id="SOEC01000001">
    <property type="protein sequence ID" value="TDX32800.1"/>
    <property type="molecule type" value="Genomic_DNA"/>
</dbReference>
<accession>A0A4R8G922</accession>
<organism evidence="1 2">
    <name type="scientific">Modicisalibacter xianhensis</name>
    <dbReference type="NCBI Taxonomy" id="442341"/>
    <lineage>
        <taxon>Bacteria</taxon>
        <taxon>Pseudomonadati</taxon>
        <taxon>Pseudomonadota</taxon>
        <taxon>Gammaproteobacteria</taxon>
        <taxon>Oceanospirillales</taxon>
        <taxon>Halomonadaceae</taxon>
        <taxon>Modicisalibacter</taxon>
    </lineage>
</organism>
<evidence type="ECO:0000313" key="2">
    <source>
        <dbReference type="Proteomes" id="UP000294489"/>
    </source>
</evidence>
<reference evidence="1 2" key="1">
    <citation type="submission" date="2019-03" db="EMBL/GenBank/DDBJ databases">
        <title>Freshwater and sediment microbial communities from various areas in North America, analyzing microbe dynamics in response to fracking.</title>
        <authorList>
            <person name="Lamendella R."/>
        </authorList>
    </citation>
    <scope>NUCLEOTIDE SEQUENCE [LARGE SCALE GENOMIC DNA]</scope>
    <source>
        <strain evidence="1 2">6_TX</strain>
    </source>
</reference>
<dbReference type="AlphaFoldDB" id="A0A4R8G922"/>
<proteinExistence type="predicted"/>
<protein>
    <submittedName>
        <fullName evidence="1">Uncharacterized protein</fullName>
    </submittedName>
</protein>
<comment type="caution">
    <text evidence="1">The sequence shown here is derived from an EMBL/GenBank/DDBJ whole genome shotgun (WGS) entry which is preliminary data.</text>
</comment>
<evidence type="ECO:0000313" key="1">
    <source>
        <dbReference type="EMBL" id="TDX32800.1"/>
    </source>
</evidence>
<gene>
    <name evidence="1" type="ORF">DFO67_10194</name>
</gene>
<name>A0A4R8G922_9GAMM</name>